<dbReference type="Gene3D" id="2.60.40.1120">
    <property type="entry name" value="Carboxypeptidase-like, regulatory domain"/>
    <property type="match status" value="1"/>
</dbReference>
<evidence type="ECO:0000256" key="8">
    <source>
        <dbReference type="SAM" id="SignalP"/>
    </source>
</evidence>
<evidence type="ECO:0000256" key="2">
    <source>
        <dbReference type="ARBA" id="ARBA00022448"/>
    </source>
</evidence>
<dbReference type="Gene3D" id="2.40.170.20">
    <property type="entry name" value="TonB-dependent receptor, beta-barrel domain"/>
    <property type="match status" value="1"/>
</dbReference>
<evidence type="ECO:0000259" key="9">
    <source>
        <dbReference type="Pfam" id="PF07715"/>
    </source>
</evidence>
<dbReference type="InterPro" id="IPR036942">
    <property type="entry name" value="Beta-barrel_TonB_sf"/>
</dbReference>
<dbReference type="InterPro" id="IPR008969">
    <property type="entry name" value="CarboxyPept-like_regulatory"/>
</dbReference>
<organism evidence="10 11">
    <name type="scientific">Fulvivirga sediminis</name>
    <dbReference type="NCBI Taxonomy" id="2803949"/>
    <lineage>
        <taxon>Bacteria</taxon>
        <taxon>Pseudomonadati</taxon>
        <taxon>Bacteroidota</taxon>
        <taxon>Cytophagia</taxon>
        <taxon>Cytophagales</taxon>
        <taxon>Fulvivirgaceae</taxon>
        <taxon>Fulvivirga</taxon>
    </lineage>
</organism>
<reference evidence="10" key="1">
    <citation type="submission" date="2021-01" db="EMBL/GenBank/DDBJ databases">
        <title>Fulvivirga kasyanovii gen. nov., sp nov., a novel member of the phylum Bacteroidetes isolated from seawater in a mussel farm.</title>
        <authorList>
            <person name="Zhao L.-H."/>
            <person name="Wang Z.-J."/>
        </authorList>
    </citation>
    <scope>NUCLEOTIDE SEQUENCE</scope>
    <source>
        <strain evidence="10">2943</strain>
    </source>
</reference>
<dbReference type="EMBL" id="JAESIY010000002">
    <property type="protein sequence ID" value="MBL3655609.1"/>
    <property type="molecule type" value="Genomic_DNA"/>
</dbReference>
<evidence type="ECO:0000313" key="11">
    <source>
        <dbReference type="Proteomes" id="UP000659388"/>
    </source>
</evidence>
<dbReference type="InterPro" id="IPR023996">
    <property type="entry name" value="TonB-dep_OMP_SusC/RagA"/>
</dbReference>
<feature type="chain" id="PRO_5037506022" evidence="8">
    <location>
        <begin position="20"/>
        <end position="1051"/>
    </location>
</feature>
<dbReference type="Pfam" id="PF07715">
    <property type="entry name" value="Plug"/>
    <property type="match status" value="1"/>
</dbReference>
<evidence type="ECO:0000256" key="4">
    <source>
        <dbReference type="ARBA" id="ARBA00022692"/>
    </source>
</evidence>
<keyword evidence="10" id="KW-0675">Receptor</keyword>
<keyword evidence="2 7" id="KW-0813">Transport</keyword>
<proteinExistence type="inferred from homology"/>
<comment type="similarity">
    <text evidence="7">Belongs to the TonB-dependent receptor family.</text>
</comment>
<dbReference type="Proteomes" id="UP000659388">
    <property type="component" value="Unassembled WGS sequence"/>
</dbReference>
<name>A0A937F7C5_9BACT</name>
<evidence type="ECO:0000256" key="7">
    <source>
        <dbReference type="PROSITE-ProRule" id="PRU01360"/>
    </source>
</evidence>
<dbReference type="Gene3D" id="2.170.130.10">
    <property type="entry name" value="TonB-dependent receptor, plug domain"/>
    <property type="match status" value="1"/>
</dbReference>
<dbReference type="InterPro" id="IPR039426">
    <property type="entry name" value="TonB-dep_rcpt-like"/>
</dbReference>
<accession>A0A937F7C5</accession>
<dbReference type="SUPFAM" id="SSF56935">
    <property type="entry name" value="Porins"/>
    <property type="match status" value="1"/>
</dbReference>
<gene>
    <name evidence="10" type="ORF">JL102_05680</name>
</gene>
<evidence type="ECO:0000256" key="6">
    <source>
        <dbReference type="ARBA" id="ARBA00023237"/>
    </source>
</evidence>
<dbReference type="NCBIfam" id="TIGR04057">
    <property type="entry name" value="SusC_RagA_signa"/>
    <property type="match status" value="1"/>
</dbReference>
<feature type="domain" description="TonB-dependent receptor plug" evidence="9">
    <location>
        <begin position="113"/>
        <end position="231"/>
    </location>
</feature>
<dbReference type="InterPro" id="IPR012910">
    <property type="entry name" value="Plug_dom"/>
</dbReference>
<dbReference type="GO" id="GO:0009279">
    <property type="term" value="C:cell outer membrane"/>
    <property type="evidence" value="ECO:0007669"/>
    <property type="project" value="UniProtKB-SubCell"/>
</dbReference>
<dbReference type="RefSeq" id="WP_202243270.1">
    <property type="nucleotide sequence ID" value="NZ_JAESIY010000002.1"/>
</dbReference>
<dbReference type="InterPro" id="IPR023997">
    <property type="entry name" value="TonB-dep_OMP_SusC/RagA_CS"/>
</dbReference>
<dbReference type="PROSITE" id="PS52016">
    <property type="entry name" value="TONB_DEPENDENT_REC_3"/>
    <property type="match status" value="1"/>
</dbReference>
<dbReference type="NCBIfam" id="TIGR04056">
    <property type="entry name" value="OMP_RagA_SusC"/>
    <property type="match status" value="1"/>
</dbReference>
<feature type="signal peptide" evidence="8">
    <location>
        <begin position="1"/>
        <end position="19"/>
    </location>
</feature>
<evidence type="ECO:0000256" key="1">
    <source>
        <dbReference type="ARBA" id="ARBA00004571"/>
    </source>
</evidence>
<comment type="subcellular location">
    <subcellularLocation>
        <location evidence="1 7">Cell outer membrane</location>
        <topology evidence="1 7">Multi-pass membrane protein</topology>
    </subcellularLocation>
</comment>
<keyword evidence="8" id="KW-0732">Signal</keyword>
<comment type="caution">
    <text evidence="10">The sequence shown here is derived from an EMBL/GenBank/DDBJ whole genome shotgun (WGS) entry which is preliminary data.</text>
</comment>
<keyword evidence="6 7" id="KW-0998">Cell outer membrane</keyword>
<dbReference type="InterPro" id="IPR037066">
    <property type="entry name" value="Plug_dom_sf"/>
</dbReference>
<dbReference type="Pfam" id="PF13715">
    <property type="entry name" value="CarbopepD_reg_2"/>
    <property type="match status" value="1"/>
</dbReference>
<evidence type="ECO:0000256" key="5">
    <source>
        <dbReference type="ARBA" id="ARBA00023136"/>
    </source>
</evidence>
<keyword evidence="3 7" id="KW-1134">Transmembrane beta strand</keyword>
<protein>
    <submittedName>
        <fullName evidence="10">TonB-dependent receptor</fullName>
    </submittedName>
</protein>
<keyword evidence="11" id="KW-1185">Reference proteome</keyword>
<keyword evidence="5 7" id="KW-0472">Membrane</keyword>
<sequence>MKKLLLLLLCFGVIGASWAQDKTIHGKVTSQSDGESLPGVNVIIRGTTKGTTTDFQGNYSLAVPENAVLVFSFIGYATIEVPIGNRTVVNAALSDDITELEEVVITGYGSIRKKDLTSAHTTVGAEQMEKTVNTTIEQAIQGRAAGVYVTQNSGQPGGGMSINIRGVSSINGNTQPLYVIDGVQIEAEQASGPQSSSNPLSGLNPADIASMEILQGPSATALYGSRATNGVVVITTKRGKAGDIRITYGYQFSVQSEPQTLDVMNLRQYAQMVNEYHEIEGGEVPVEYLDPSILGEGTDWQGALFDKATMNKHQLSLSGGSDKTKYYFSGEYMNQEGIAIGSGFERYSSRLNLDNQANDWLSIGVNLSYNQTNEKLTTSQENIISTALQLSPNIPVRNFDGTYGGGDVDNNPAEQFVLPNPIGLANITTNDKLKRQLLGGINVTLTLMKGLTFKSSLNSNWENSEVTYFQPSYQFGSQRRDYANLSEYTNSNTYWNWNQMLQYVKVIGKHNINVMASHEAQKSHWKNVSAGISDFIVENIIDLNLGNDATASNGGGKGSWAMESYLARANYNYDDRYLLMAAFRADGSSNFGENNKWGYFPSFSVAWRVSEERFFELPMINDLRLRYENGLTGNQGGGGYIYGSLNAINTPWGTGFALARYPNSDLRWEETKTNNFGLDVSFFDNRLQVELDYYIKKTDNLLTPAANPSYLGVNGTGSIANPYVNLGSLENKGWTIALNTVNIDNNGFTWQTNLNVSHINTEITALSTPTGFYSRTSWWMDDWTQRATVGEAPWLFYGYVVDGIFQSVDEIEASAIPVDNNGDKIKIDPSGIWVGDYKYRDISGPDGTPDGIIDTYDQTYIGNPWPKFFAGITNTFSYKGLELSVLVTGVQGNDIYNYVNRENTDPNNINLSRNLLLDAMDYAKIGTDADGNPVLENVGTDIARINPNSLNNNFNRHTSRNVEDGSYIRIKNISLSYNLPSSIIGKQKIVRGARVTLSAQNVATFTKYSGYDPEVGSYVGANVDAGNQAIGLDNGRYPLTRIYSLSVGIDF</sequence>
<dbReference type="SUPFAM" id="SSF49464">
    <property type="entry name" value="Carboxypeptidase regulatory domain-like"/>
    <property type="match status" value="1"/>
</dbReference>
<dbReference type="AlphaFoldDB" id="A0A937F7C5"/>
<evidence type="ECO:0000313" key="10">
    <source>
        <dbReference type="EMBL" id="MBL3655609.1"/>
    </source>
</evidence>
<keyword evidence="4 7" id="KW-0812">Transmembrane</keyword>
<evidence type="ECO:0000256" key="3">
    <source>
        <dbReference type="ARBA" id="ARBA00022452"/>
    </source>
</evidence>